<keyword evidence="6" id="KW-0675">Receptor</keyword>
<evidence type="ECO:0000256" key="8">
    <source>
        <dbReference type="SAM" id="Phobius"/>
    </source>
</evidence>
<feature type="transmembrane region" description="Helical" evidence="8">
    <location>
        <begin position="30"/>
        <end position="52"/>
    </location>
</feature>
<accession>A0A8D2MGL5</accession>
<feature type="transmembrane region" description="Helical" evidence="8">
    <location>
        <begin position="183"/>
        <end position="203"/>
    </location>
</feature>
<evidence type="ECO:0000256" key="2">
    <source>
        <dbReference type="ARBA" id="ARBA00022692"/>
    </source>
</evidence>
<evidence type="ECO:0000256" key="3">
    <source>
        <dbReference type="ARBA" id="ARBA00022989"/>
    </source>
</evidence>
<dbReference type="PANTHER" id="PTHR11334:SF68">
    <property type="entry name" value="G-PROTEIN COUPLED RECEPTORS FAMILY 1 PROFILE DOMAIN-CONTAINING PROTEIN-RELATED"/>
    <property type="match status" value="1"/>
</dbReference>
<reference evidence="10" key="2">
    <citation type="submission" date="2025-09" db="UniProtKB">
        <authorList>
            <consortium name="Ensembl"/>
        </authorList>
    </citation>
    <scope>IDENTIFICATION</scope>
</reference>
<keyword evidence="3 8" id="KW-1133">Transmembrane helix</keyword>
<dbReference type="SUPFAM" id="SSF81321">
    <property type="entry name" value="Family A G protein-coupled receptor-like"/>
    <property type="match status" value="1"/>
</dbReference>
<dbReference type="Proteomes" id="UP000694413">
    <property type="component" value="Unassembled WGS sequence"/>
</dbReference>
<comment type="subcellular location">
    <subcellularLocation>
        <location evidence="1">Membrane</location>
        <topology evidence="1">Multi-pass membrane protein</topology>
    </subcellularLocation>
</comment>
<feature type="transmembrane region" description="Helical" evidence="8">
    <location>
        <begin position="64"/>
        <end position="87"/>
    </location>
</feature>
<evidence type="ECO:0000313" key="10">
    <source>
        <dbReference type="Ensembl" id="ENSZALP00000008329.1"/>
    </source>
</evidence>
<feature type="transmembrane region" description="Helical" evidence="8">
    <location>
        <begin position="148"/>
        <end position="171"/>
    </location>
</feature>
<dbReference type="PROSITE" id="PS50262">
    <property type="entry name" value="G_PROTEIN_RECEP_F1_2"/>
    <property type="match status" value="1"/>
</dbReference>
<evidence type="ECO:0000256" key="4">
    <source>
        <dbReference type="ARBA" id="ARBA00023040"/>
    </source>
</evidence>
<feature type="transmembrane region" description="Helical" evidence="8">
    <location>
        <begin position="224"/>
        <end position="245"/>
    </location>
</feature>
<dbReference type="InterPro" id="IPR000276">
    <property type="entry name" value="GPCR_Rhodpsn"/>
</dbReference>
<evidence type="ECO:0000313" key="11">
    <source>
        <dbReference type="Proteomes" id="UP000694413"/>
    </source>
</evidence>
<proteinExistence type="predicted"/>
<sequence length="314" mass="35092">MDPKGVTTLSPSPASLTEGDDLCQTDVTSAAIHSVILLICLCGLTGNGAVLWHLGSHFLSRNSTILYILVLTFLDFLLLLFVLPSTLLFLLENVSCSIIMPLQYVGLLFRLSAVLHSLWLCTLTFISLKRCRSTHCPLWHCCHHPQHLLKVMHALLGAVFITFIIVIAIIFSPCIVLLSEHCWVFYVSMHAFNLLLCAPFILISSKIVFTHFKPGSHQQQPKRLDIVICLIVLFTLPLSLCHFLQELGYTVVPSQVLFLLACIHRSINPIIYFLVGRCWRPCSVKSLKLSLQRVFEEPEEVTANSNDAAGDTVL</sequence>
<evidence type="ECO:0000256" key="6">
    <source>
        <dbReference type="ARBA" id="ARBA00023170"/>
    </source>
</evidence>
<dbReference type="GO" id="GO:0005886">
    <property type="term" value="C:plasma membrane"/>
    <property type="evidence" value="ECO:0007669"/>
    <property type="project" value="TreeGrafter"/>
</dbReference>
<organism evidence="10 11">
    <name type="scientific">Zonotrichia albicollis</name>
    <name type="common">White-throated sparrow</name>
    <name type="synonym">Fringilla albicollis</name>
    <dbReference type="NCBI Taxonomy" id="44394"/>
    <lineage>
        <taxon>Eukaryota</taxon>
        <taxon>Metazoa</taxon>
        <taxon>Chordata</taxon>
        <taxon>Craniata</taxon>
        <taxon>Vertebrata</taxon>
        <taxon>Euteleostomi</taxon>
        <taxon>Archelosauria</taxon>
        <taxon>Archosauria</taxon>
        <taxon>Dinosauria</taxon>
        <taxon>Saurischia</taxon>
        <taxon>Theropoda</taxon>
        <taxon>Coelurosauria</taxon>
        <taxon>Aves</taxon>
        <taxon>Neognathae</taxon>
        <taxon>Neoaves</taxon>
        <taxon>Telluraves</taxon>
        <taxon>Australaves</taxon>
        <taxon>Passeriformes</taxon>
        <taxon>Passerellidae</taxon>
        <taxon>Zonotrichia</taxon>
    </lineage>
</organism>
<evidence type="ECO:0000256" key="5">
    <source>
        <dbReference type="ARBA" id="ARBA00023136"/>
    </source>
</evidence>
<name>A0A8D2MGL5_ZONAL</name>
<feature type="domain" description="G-protein coupled receptors family 1 profile" evidence="9">
    <location>
        <begin position="46"/>
        <end position="252"/>
    </location>
</feature>
<dbReference type="PRINTS" id="PR02108">
    <property type="entry name" value="MRGPCRFAMILY"/>
</dbReference>
<keyword evidence="11" id="KW-1185">Reference proteome</keyword>
<evidence type="ECO:0000259" key="9">
    <source>
        <dbReference type="PROSITE" id="PS50262"/>
    </source>
</evidence>
<dbReference type="InterPro" id="IPR026234">
    <property type="entry name" value="MRGPCRFAMILY"/>
</dbReference>
<reference evidence="10" key="1">
    <citation type="submission" date="2025-08" db="UniProtKB">
        <authorList>
            <consortium name="Ensembl"/>
        </authorList>
    </citation>
    <scope>IDENTIFICATION</scope>
</reference>
<keyword evidence="2 8" id="KW-0812">Transmembrane</keyword>
<evidence type="ECO:0000256" key="1">
    <source>
        <dbReference type="ARBA" id="ARBA00004141"/>
    </source>
</evidence>
<dbReference type="InterPro" id="IPR017452">
    <property type="entry name" value="GPCR_Rhodpsn_7TM"/>
</dbReference>
<dbReference type="Ensembl" id="ENSZALT00000011758.1">
    <property type="protein sequence ID" value="ENSZALP00000008329.1"/>
    <property type="gene ID" value="ENSZALG00000007262.1"/>
</dbReference>
<dbReference type="Gene3D" id="1.20.1070.10">
    <property type="entry name" value="Rhodopsin 7-helix transmembrane proteins"/>
    <property type="match status" value="1"/>
</dbReference>
<dbReference type="PANTHER" id="PTHR11334">
    <property type="entry name" value="MAS-RELATED G-PROTEIN COUPLED RECEPTOR"/>
    <property type="match status" value="1"/>
</dbReference>
<keyword evidence="7" id="KW-0807">Transducer</keyword>
<feature type="transmembrane region" description="Helical" evidence="8">
    <location>
        <begin position="107"/>
        <end position="128"/>
    </location>
</feature>
<dbReference type="GO" id="GO:0004930">
    <property type="term" value="F:G protein-coupled receptor activity"/>
    <property type="evidence" value="ECO:0007669"/>
    <property type="project" value="UniProtKB-KW"/>
</dbReference>
<keyword evidence="4" id="KW-0297">G-protein coupled receptor</keyword>
<feature type="transmembrane region" description="Helical" evidence="8">
    <location>
        <begin position="257"/>
        <end position="275"/>
    </location>
</feature>
<protein>
    <recommendedName>
        <fullName evidence="9">G-protein coupled receptors family 1 profile domain-containing protein</fullName>
    </recommendedName>
</protein>
<evidence type="ECO:0000256" key="7">
    <source>
        <dbReference type="ARBA" id="ARBA00023224"/>
    </source>
</evidence>
<dbReference type="AlphaFoldDB" id="A0A8D2MGL5"/>
<gene>
    <name evidence="10" type="primary">LOC106630122</name>
</gene>
<keyword evidence="5 8" id="KW-0472">Membrane</keyword>
<dbReference type="PRINTS" id="PR00237">
    <property type="entry name" value="GPCRRHODOPSN"/>
</dbReference>